<dbReference type="CDD" id="cd01741">
    <property type="entry name" value="GATase1_1"/>
    <property type="match status" value="1"/>
</dbReference>
<keyword evidence="3" id="KW-1185">Reference proteome</keyword>
<comment type="caution">
    <text evidence="2">The sequence shown here is derived from an EMBL/GenBank/DDBJ whole genome shotgun (WGS) entry which is preliminary data.</text>
</comment>
<dbReference type="GO" id="GO:0005829">
    <property type="term" value="C:cytosol"/>
    <property type="evidence" value="ECO:0007669"/>
    <property type="project" value="TreeGrafter"/>
</dbReference>
<dbReference type="Gene3D" id="3.40.50.880">
    <property type="match status" value="1"/>
</dbReference>
<dbReference type="OrthoDB" id="1669814at2759"/>
<dbReference type="SUPFAM" id="SSF52317">
    <property type="entry name" value="Class I glutamine amidotransferase-like"/>
    <property type="match status" value="1"/>
</dbReference>
<organism evidence="2 3">
    <name type="scientific">Paraphoma chrysanthemicola</name>
    <dbReference type="NCBI Taxonomy" id="798071"/>
    <lineage>
        <taxon>Eukaryota</taxon>
        <taxon>Fungi</taxon>
        <taxon>Dikarya</taxon>
        <taxon>Ascomycota</taxon>
        <taxon>Pezizomycotina</taxon>
        <taxon>Dothideomycetes</taxon>
        <taxon>Pleosporomycetidae</taxon>
        <taxon>Pleosporales</taxon>
        <taxon>Pleosporineae</taxon>
        <taxon>Phaeosphaeriaceae</taxon>
        <taxon>Paraphoma</taxon>
    </lineage>
</organism>
<protein>
    <submittedName>
        <fullName evidence="2">Class I glutamine amidotransferase-like protein</fullName>
    </submittedName>
</protein>
<reference evidence="2" key="1">
    <citation type="journal article" date="2021" name="Nat. Commun.">
        <title>Genetic determinants of endophytism in the Arabidopsis root mycobiome.</title>
        <authorList>
            <person name="Mesny F."/>
            <person name="Miyauchi S."/>
            <person name="Thiergart T."/>
            <person name="Pickel B."/>
            <person name="Atanasova L."/>
            <person name="Karlsson M."/>
            <person name="Huettel B."/>
            <person name="Barry K.W."/>
            <person name="Haridas S."/>
            <person name="Chen C."/>
            <person name="Bauer D."/>
            <person name="Andreopoulos W."/>
            <person name="Pangilinan J."/>
            <person name="LaButti K."/>
            <person name="Riley R."/>
            <person name="Lipzen A."/>
            <person name="Clum A."/>
            <person name="Drula E."/>
            <person name="Henrissat B."/>
            <person name="Kohler A."/>
            <person name="Grigoriev I.V."/>
            <person name="Martin F.M."/>
            <person name="Hacquard S."/>
        </authorList>
    </citation>
    <scope>NUCLEOTIDE SEQUENCE</scope>
    <source>
        <strain evidence="2">MPI-SDFR-AT-0120</strain>
    </source>
</reference>
<evidence type="ECO:0000313" key="3">
    <source>
        <dbReference type="Proteomes" id="UP000813461"/>
    </source>
</evidence>
<dbReference type="Proteomes" id="UP000813461">
    <property type="component" value="Unassembled WGS sequence"/>
</dbReference>
<feature type="domain" description="Glutamine amidotransferase" evidence="1">
    <location>
        <begin position="31"/>
        <end position="218"/>
    </location>
</feature>
<dbReference type="PANTHER" id="PTHR42695">
    <property type="entry name" value="GLUTAMINE AMIDOTRANSFERASE YLR126C-RELATED"/>
    <property type="match status" value="1"/>
</dbReference>
<dbReference type="AlphaFoldDB" id="A0A8K0VW06"/>
<dbReference type="InterPro" id="IPR017926">
    <property type="entry name" value="GATASE"/>
</dbReference>
<dbReference type="Pfam" id="PF00117">
    <property type="entry name" value="GATase"/>
    <property type="match status" value="1"/>
</dbReference>
<dbReference type="PROSITE" id="PS51273">
    <property type="entry name" value="GATASE_TYPE_1"/>
    <property type="match status" value="1"/>
</dbReference>
<dbReference type="InterPro" id="IPR029062">
    <property type="entry name" value="Class_I_gatase-like"/>
</dbReference>
<dbReference type="EMBL" id="JAGMVJ010000014">
    <property type="protein sequence ID" value="KAH7082045.1"/>
    <property type="molecule type" value="Genomic_DNA"/>
</dbReference>
<evidence type="ECO:0000313" key="2">
    <source>
        <dbReference type="EMBL" id="KAH7082045.1"/>
    </source>
</evidence>
<evidence type="ECO:0000259" key="1">
    <source>
        <dbReference type="Pfam" id="PF00117"/>
    </source>
</evidence>
<name>A0A8K0VW06_9PLEO</name>
<dbReference type="InterPro" id="IPR044992">
    <property type="entry name" value="ChyE-like"/>
</dbReference>
<accession>A0A8K0VW06</accession>
<keyword evidence="2" id="KW-0315">Glutamine amidotransferase</keyword>
<dbReference type="PANTHER" id="PTHR42695:SF6">
    <property type="entry name" value="GLUTAMINE AMIDOTRANSFERASE DOMAIN-CONTAINING PROTEIN"/>
    <property type="match status" value="1"/>
</dbReference>
<dbReference type="GO" id="GO:0005634">
    <property type="term" value="C:nucleus"/>
    <property type="evidence" value="ECO:0007669"/>
    <property type="project" value="TreeGrafter"/>
</dbReference>
<proteinExistence type="predicted"/>
<sequence length="287" mass="32008">MAQILRICMLNADVPVPAVAADRAPTYGQIFHQLLSAAARQTSPDLEITSQDFDVMKEEYPISLANFDAIIISGSANSAYDDLPWVHKLNDYVLDVYQNESRIKIFGSCFGHQLMCQSLLSARGARVEPDPKGWEIGVQNITLHDRFRTVFGKTKETGFDSIASSIRLQFVHHDHVVLPTPETVPPTWMNVGSTKHCAVQGVYEPGRILTLQGHFEFDKFINMETVMFFFPKWEPEVLGPHLDAIDADDDAIGAARLVLAFLLENEFDEARTSHQVVGGLLTPPLVE</sequence>
<gene>
    <name evidence="2" type="ORF">FB567DRAFT_97359</name>
</gene>